<dbReference type="InterPro" id="IPR029063">
    <property type="entry name" value="SAM-dependent_MTases_sf"/>
</dbReference>
<accession>A0AAD1HQ16</accession>
<sequence length="297" mass="32452">MTNSSWLRQLAKYLARFDLREVFGDRTVVRNVQGVRLAMPWSHRLPDYARLYPTYGQNLVDLAVGLGEIDKPLGVIDVGANIGDSAAQILARVDARVLCVEGDPEYLPYLERNIGSDDRCVIEFGLLVTELSDAAGLGAVRAGGTTRFAQDGAGDGATPVAVAELASRHQELPPIRLVKSDTDGYDTTLIPPLARAYAESRPVLFFEYDHDLTRKAGKPNPVAVWADLRDAGYSSVGIWDNFGKALHLLSIDDVPARAAILDAPFADRGYYYWDVAVVHADDDAGKAVVERLIPKSR</sequence>
<dbReference type="EMBL" id="AP022561">
    <property type="protein sequence ID" value="BBX09179.1"/>
    <property type="molecule type" value="Genomic_DNA"/>
</dbReference>
<evidence type="ECO:0000313" key="2">
    <source>
        <dbReference type="Proteomes" id="UP000467327"/>
    </source>
</evidence>
<keyword evidence="2" id="KW-1185">Reference proteome</keyword>
<dbReference type="RefSeq" id="WP_115321487.1">
    <property type="nucleotide sequence ID" value="NZ_AP022561.1"/>
</dbReference>
<dbReference type="KEGG" id="maic:MAIC_39820"/>
<name>A0AAD1HQ16_9MYCO</name>
<gene>
    <name evidence="1" type="ORF">MAIC_39820</name>
</gene>
<dbReference type="InterPro" id="IPR006342">
    <property type="entry name" value="FkbM_mtfrase"/>
</dbReference>
<dbReference type="Gene3D" id="3.40.50.150">
    <property type="entry name" value="Vaccinia Virus protein VP39"/>
    <property type="match status" value="1"/>
</dbReference>
<dbReference type="AlphaFoldDB" id="A0AAD1HQ16"/>
<dbReference type="SUPFAM" id="SSF53335">
    <property type="entry name" value="S-adenosyl-L-methionine-dependent methyltransferases"/>
    <property type="match status" value="1"/>
</dbReference>
<dbReference type="Proteomes" id="UP000467327">
    <property type="component" value="Chromosome"/>
</dbReference>
<proteinExistence type="predicted"/>
<evidence type="ECO:0000313" key="1">
    <source>
        <dbReference type="EMBL" id="BBX09179.1"/>
    </source>
</evidence>
<reference evidence="1 2" key="1">
    <citation type="journal article" date="2019" name="Emerg. Microbes Infect.">
        <title>Comprehensive subspecies identification of 175 nontuberculous mycobacteria species based on 7547 genomic profiles.</title>
        <authorList>
            <person name="Matsumoto Y."/>
            <person name="Kinjo T."/>
            <person name="Motooka D."/>
            <person name="Nabeya D."/>
            <person name="Jung N."/>
            <person name="Uechi K."/>
            <person name="Horii T."/>
            <person name="Iida T."/>
            <person name="Fujita J."/>
            <person name="Nakamura S."/>
        </authorList>
    </citation>
    <scope>NUCLEOTIDE SEQUENCE [LARGE SCALE GENOMIC DNA]</scope>
    <source>
        <strain evidence="1 2">JCM 6376</strain>
    </source>
</reference>
<organism evidence="1 2">
    <name type="scientific">Mycolicibacterium aichiense</name>
    <dbReference type="NCBI Taxonomy" id="1799"/>
    <lineage>
        <taxon>Bacteria</taxon>
        <taxon>Bacillati</taxon>
        <taxon>Actinomycetota</taxon>
        <taxon>Actinomycetes</taxon>
        <taxon>Mycobacteriales</taxon>
        <taxon>Mycobacteriaceae</taxon>
        <taxon>Mycolicibacterium</taxon>
    </lineage>
</organism>
<protein>
    <recommendedName>
        <fullName evidence="3">Methyltransferase, FkbM family</fullName>
    </recommendedName>
</protein>
<dbReference type="NCBIfam" id="TIGR01444">
    <property type="entry name" value="fkbM_fam"/>
    <property type="match status" value="1"/>
</dbReference>
<evidence type="ECO:0008006" key="3">
    <source>
        <dbReference type="Google" id="ProtNLM"/>
    </source>
</evidence>